<protein>
    <submittedName>
        <fullName evidence="2">Uncharacterized protein</fullName>
    </submittedName>
</protein>
<keyword evidence="3" id="KW-1185">Reference proteome</keyword>
<evidence type="ECO:0000313" key="2">
    <source>
        <dbReference type="EMBL" id="ERN16619.1"/>
    </source>
</evidence>
<feature type="signal peptide" evidence="1">
    <location>
        <begin position="1"/>
        <end position="23"/>
    </location>
</feature>
<accession>U5D2H3</accession>
<dbReference type="Gene3D" id="2.160.20.10">
    <property type="entry name" value="Single-stranded right-handed beta-helix, Pectin lyase-like"/>
    <property type="match status" value="1"/>
</dbReference>
<dbReference type="EMBL" id="KI392418">
    <property type="protein sequence ID" value="ERN16619.1"/>
    <property type="molecule type" value="Genomic_DNA"/>
</dbReference>
<dbReference type="InterPro" id="IPR011050">
    <property type="entry name" value="Pectin_lyase_fold/virulence"/>
</dbReference>
<reference evidence="3" key="1">
    <citation type="journal article" date="2013" name="Science">
        <title>The Amborella genome and the evolution of flowering plants.</title>
        <authorList>
            <consortium name="Amborella Genome Project"/>
        </authorList>
    </citation>
    <scope>NUCLEOTIDE SEQUENCE [LARGE SCALE GENOMIC DNA]</scope>
</reference>
<dbReference type="Proteomes" id="UP000017836">
    <property type="component" value="Unassembled WGS sequence"/>
</dbReference>
<gene>
    <name evidence="2" type="ORF">AMTR_s00051p00052280</name>
</gene>
<feature type="chain" id="PRO_5004658546" evidence="1">
    <location>
        <begin position="24"/>
        <end position="159"/>
    </location>
</feature>
<sequence length="159" mass="17380">MGYLHMKKWCWIFAFACVAVASAAVTKSPPHGVFNVKESPPHGVFDVKEYGAVADGKTDNMQSFGFLGSMEGCMCTEGELEDGDTRRELLGWPVEFEGPCPNASPIVVQVKGPVKATIDMNKYPSNEWTVFRSIDNLMVTGGGTFRWTGPFSLASQFLS</sequence>
<name>U5D2H3_AMBTC</name>
<evidence type="ECO:0000256" key="1">
    <source>
        <dbReference type="SAM" id="SignalP"/>
    </source>
</evidence>
<dbReference type="HOGENOM" id="CLU_140601_0_0_1"/>
<dbReference type="SUPFAM" id="SSF51126">
    <property type="entry name" value="Pectin lyase-like"/>
    <property type="match status" value="1"/>
</dbReference>
<keyword evidence="1" id="KW-0732">Signal</keyword>
<dbReference type="Gramene" id="ERN16619">
    <property type="protein sequence ID" value="ERN16619"/>
    <property type="gene ID" value="AMTR_s00051p00052280"/>
</dbReference>
<dbReference type="AlphaFoldDB" id="U5D2H3"/>
<organism evidence="2 3">
    <name type="scientific">Amborella trichopoda</name>
    <dbReference type="NCBI Taxonomy" id="13333"/>
    <lineage>
        <taxon>Eukaryota</taxon>
        <taxon>Viridiplantae</taxon>
        <taxon>Streptophyta</taxon>
        <taxon>Embryophyta</taxon>
        <taxon>Tracheophyta</taxon>
        <taxon>Spermatophyta</taxon>
        <taxon>Magnoliopsida</taxon>
        <taxon>Amborellales</taxon>
        <taxon>Amborellaceae</taxon>
        <taxon>Amborella</taxon>
    </lineage>
</organism>
<evidence type="ECO:0000313" key="3">
    <source>
        <dbReference type="Proteomes" id="UP000017836"/>
    </source>
</evidence>
<proteinExistence type="predicted"/>
<dbReference type="InterPro" id="IPR012334">
    <property type="entry name" value="Pectin_lyas_fold"/>
</dbReference>